<evidence type="ECO:0000256" key="2">
    <source>
        <dbReference type="PROSITE-ProRule" id="PRU00708"/>
    </source>
</evidence>
<dbReference type="NCBIfam" id="TIGR00756">
    <property type="entry name" value="PPR"/>
    <property type="match status" value="2"/>
</dbReference>
<evidence type="ECO:0000313" key="3">
    <source>
        <dbReference type="EMBL" id="KAG5377159.1"/>
    </source>
</evidence>
<dbReference type="InterPro" id="IPR002885">
    <property type="entry name" value="PPR_rpt"/>
</dbReference>
<name>A0ABQ7KV41_BRACM</name>
<dbReference type="PROSITE" id="PS51375">
    <property type="entry name" value="PPR"/>
    <property type="match status" value="1"/>
</dbReference>
<accession>A0ABQ7KV41</accession>
<reference evidence="3 4" key="1">
    <citation type="submission" date="2021-03" db="EMBL/GenBank/DDBJ databases">
        <authorList>
            <person name="King G.J."/>
            <person name="Bancroft I."/>
            <person name="Baten A."/>
            <person name="Bloomfield J."/>
            <person name="Borpatragohain P."/>
            <person name="He Z."/>
            <person name="Irish N."/>
            <person name="Irwin J."/>
            <person name="Liu K."/>
            <person name="Mauleon R.P."/>
            <person name="Moore J."/>
            <person name="Morris R."/>
            <person name="Ostergaard L."/>
            <person name="Wang B."/>
            <person name="Wells R."/>
        </authorList>
    </citation>
    <scope>NUCLEOTIDE SEQUENCE [LARGE SCALE GENOMIC DNA]</scope>
    <source>
        <strain evidence="3">R-o-18</strain>
        <tissue evidence="3">Leaf</tissue>
    </source>
</reference>
<dbReference type="InterPro" id="IPR046960">
    <property type="entry name" value="PPR_At4g14850-like_plant"/>
</dbReference>
<dbReference type="Gene3D" id="1.25.40.10">
    <property type="entry name" value="Tetratricopeptide repeat domain"/>
    <property type="match status" value="1"/>
</dbReference>
<gene>
    <name evidence="3" type="primary">A10p035290.1_BraROA</name>
    <name evidence="3" type="ORF">IGI04_041755</name>
</gene>
<dbReference type="PANTHER" id="PTHR47926:SF481">
    <property type="entry name" value="TETRATRICOPEPTIDE-LIKE HELICAL DOMAIN SUPERFAMILY"/>
    <property type="match status" value="1"/>
</dbReference>
<proteinExistence type="predicted"/>
<keyword evidence="4" id="KW-1185">Reference proteome</keyword>
<evidence type="ECO:0000256" key="1">
    <source>
        <dbReference type="ARBA" id="ARBA00022737"/>
    </source>
</evidence>
<dbReference type="EMBL" id="JADBGQ010000010">
    <property type="protein sequence ID" value="KAG5377159.1"/>
    <property type="molecule type" value="Genomic_DNA"/>
</dbReference>
<evidence type="ECO:0008006" key="5">
    <source>
        <dbReference type="Google" id="ProtNLM"/>
    </source>
</evidence>
<protein>
    <recommendedName>
        <fullName evidence="5">Pentatricopeptide repeat-containing protein</fullName>
    </recommendedName>
</protein>
<organism evidence="3 4">
    <name type="scientific">Brassica rapa subsp. trilocularis</name>
    <dbReference type="NCBI Taxonomy" id="1813537"/>
    <lineage>
        <taxon>Eukaryota</taxon>
        <taxon>Viridiplantae</taxon>
        <taxon>Streptophyta</taxon>
        <taxon>Embryophyta</taxon>
        <taxon>Tracheophyta</taxon>
        <taxon>Spermatophyta</taxon>
        <taxon>Magnoliopsida</taxon>
        <taxon>eudicotyledons</taxon>
        <taxon>Gunneridae</taxon>
        <taxon>Pentapetalae</taxon>
        <taxon>rosids</taxon>
        <taxon>malvids</taxon>
        <taxon>Brassicales</taxon>
        <taxon>Brassicaceae</taxon>
        <taxon>Brassiceae</taxon>
        <taxon>Brassica</taxon>
    </lineage>
</organism>
<comment type="caution">
    <text evidence="3">The sequence shown here is derived from an EMBL/GenBank/DDBJ whole genome shotgun (WGS) entry which is preliminary data.</text>
</comment>
<dbReference type="PANTHER" id="PTHR47926">
    <property type="entry name" value="PENTATRICOPEPTIDE REPEAT-CONTAINING PROTEIN"/>
    <property type="match status" value="1"/>
</dbReference>
<keyword evidence="1" id="KW-0677">Repeat</keyword>
<feature type="repeat" description="PPR" evidence="2">
    <location>
        <begin position="101"/>
        <end position="135"/>
    </location>
</feature>
<evidence type="ECO:0000313" key="4">
    <source>
        <dbReference type="Proteomes" id="UP000823674"/>
    </source>
</evidence>
<dbReference type="InterPro" id="IPR011990">
    <property type="entry name" value="TPR-like_helical_dom_sf"/>
</dbReference>
<dbReference type="Pfam" id="PF01535">
    <property type="entry name" value="PPR"/>
    <property type="match status" value="2"/>
</dbReference>
<sequence>MSDPNSVTWIFLINGCYWDSFRTVFFGLGSLMVRIYAESCCPDEAIDVFREIQARGMRPDTVTVMSGLSDIRLKGTLLDVYAKCGSLKNAYSVFHSDGHRDLVMFTAVVAGCAVHGMGKEALMIYSLMMDLGIKPDHVFITTLLTACCHAGLIQYGLQIFDSIRTVYCMKPTMER</sequence>
<dbReference type="Pfam" id="PF13041">
    <property type="entry name" value="PPR_2"/>
    <property type="match status" value="1"/>
</dbReference>
<dbReference type="Proteomes" id="UP000823674">
    <property type="component" value="Chromosome A10"/>
</dbReference>